<evidence type="ECO:0000313" key="2">
    <source>
        <dbReference type="Proteomes" id="UP001477672"/>
    </source>
</evidence>
<protein>
    <submittedName>
        <fullName evidence="1">Uncharacterized protein</fullName>
    </submittedName>
</protein>
<accession>A0ABV1GJ36</accession>
<gene>
    <name evidence="1" type="ORF">WMO24_15565</name>
</gene>
<organism evidence="1 2">
    <name type="scientific">Ruthenibacterium intestinale</name>
    <dbReference type="NCBI Taxonomy" id="3133163"/>
    <lineage>
        <taxon>Bacteria</taxon>
        <taxon>Bacillati</taxon>
        <taxon>Bacillota</taxon>
        <taxon>Clostridia</taxon>
        <taxon>Eubacteriales</taxon>
        <taxon>Oscillospiraceae</taxon>
        <taxon>Ruthenibacterium</taxon>
    </lineage>
</organism>
<evidence type="ECO:0000313" key="1">
    <source>
        <dbReference type="EMBL" id="MEQ2521835.1"/>
    </source>
</evidence>
<name>A0ABV1GJ36_9FIRM</name>
<dbReference type="EMBL" id="JBBMFA010000116">
    <property type="protein sequence ID" value="MEQ2521835.1"/>
    <property type="molecule type" value="Genomic_DNA"/>
</dbReference>
<reference evidence="1 2" key="1">
    <citation type="submission" date="2024-03" db="EMBL/GenBank/DDBJ databases">
        <title>Human intestinal bacterial collection.</title>
        <authorList>
            <person name="Pauvert C."/>
            <person name="Hitch T.C.A."/>
            <person name="Clavel T."/>
        </authorList>
    </citation>
    <scope>NUCLEOTIDE SEQUENCE [LARGE SCALE GENOMIC DNA]</scope>
    <source>
        <strain evidence="1 2">CLA-JM-H11</strain>
    </source>
</reference>
<dbReference type="Proteomes" id="UP001477672">
    <property type="component" value="Unassembled WGS sequence"/>
</dbReference>
<proteinExistence type="predicted"/>
<dbReference type="RefSeq" id="WP_349217309.1">
    <property type="nucleotide sequence ID" value="NZ_JBBMFA010000116.1"/>
</dbReference>
<keyword evidence="2" id="KW-1185">Reference proteome</keyword>
<comment type="caution">
    <text evidence="1">The sequence shown here is derived from an EMBL/GenBank/DDBJ whole genome shotgun (WGS) entry which is preliminary data.</text>
</comment>
<sequence length="344" mass="37535">MPNYIERAQAYVPMLDEVYKLASCTSDMDGAQELVREGANAGELIVPMLEMDGLADYDRNEGYVGGSVSMKNATVKCNFERGRMFDVDALDNEETAGLAFGRLAGEFIRTKVVPELDAFRFACYAGKPGISTAAGTLSSGEEVINAIRDAASAMDENEVPADQRHLRITSTLMKAIQSMDTYKSRDILDSFASVKTVPQSRFYTAIEQLSGKDDEKAGGYRRYAKHYVKCSEGDPGALKVIADGGSPSGSEIKVSEVTPVADPEYTPQENDYVKAVEGLEINFMILHAPALIQFQKHAAPKIITPEANPFGDGWRYGYRNTGIADVYANKLAGVYCHHKETFGG</sequence>